<dbReference type="GO" id="GO:0022625">
    <property type="term" value="C:cytosolic large ribosomal subunit"/>
    <property type="evidence" value="ECO:0007669"/>
    <property type="project" value="TreeGrafter"/>
</dbReference>
<dbReference type="SUPFAM" id="SSF50715">
    <property type="entry name" value="Ribosomal protein L25-like"/>
    <property type="match status" value="1"/>
</dbReference>
<dbReference type="InterPro" id="IPR020057">
    <property type="entry name" value="Ribosomal_bL25_b-dom"/>
</dbReference>
<dbReference type="InterPro" id="IPR001021">
    <property type="entry name" value="Ribosomal_bL25_long"/>
</dbReference>
<dbReference type="CDD" id="cd00495">
    <property type="entry name" value="Ribosomal_L25_TL5_CTC"/>
    <property type="match status" value="1"/>
</dbReference>
<evidence type="ECO:0000313" key="9">
    <source>
        <dbReference type="EMBL" id="SLM10065.1"/>
    </source>
</evidence>
<feature type="region of interest" description="Disordered" evidence="6">
    <location>
        <begin position="192"/>
        <end position="217"/>
    </location>
</feature>
<feature type="domain" description="Large ribosomal subunit protein bL25 L25" evidence="7">
    <location>
        <begin position="6"/>
        <end position="92"/>
    </location>
</feature>
<dbReference type="NCBIfam" id="TIGR00731">
    <property type="entry name" value="bL25_bact_ctc"/>
    <property type="match status" value="1"/>
</dbReference>
<accession>A0A3P3XFV9</accession>
<evidence type="ECO:0000259" key="8">
    <source>
        <dbReference type="Pfam" id="PF14693"/>
    </source>
</evidence>
<evidence type="ECO:0000256" key="1">
    <source>
        <dbReference type="ARBA" id="ARBA00022730"/>
    </source>
</evidence>
<dbReference type="Gene3D" id="2.40.240.10">
    <property type="entry name" value="Ribosomal Protein L25, Chain P"/>
    <property type="match status" value="1"/>
</dbReference>
<name>A0A3P3XFV9_9SPIR</name>
<dbReference type="Pfam" id="PF01386">
    <property type="entry name" value="Ribosomal_L25p"/>
    <property type="match status" value="1"/>
</dbReference>
<evidence type="ECO:0000256" key="3">
    <source>
        <dbReference type="ARBA" id="ARBA00022980"/>
    </source>
</evidence>
<dbReference type="GO" id="GO:0006412">
    <property type="term" value="P:translation"/>
    <property type="evidence" value="ECO:0007669"/>
    <property type="project" value="UniProtKB-UniRule"/>
</dbReference>
<dbReference type="Pfam" id="PF14693">
    <property type="entry name" value="Ribosomal_TL5_C"/>
    <property type="match status" value="1"/>
</dbReference>
<dbReference type="PANTHER" id="PTHR33284:SF1">
    <property type="entry name" value="RIBOSOMAL PROTEIN L25_GLN-TRNA SYNTHETASE, ANTI-CODON-BINDING DOMAIN-CONTAINING PROTEIN"/>
    <property type="match status" value="1"/>
</dbReference>
<proteinExistence type="inferred from homology"/>
<keyword evidence="4 5" id="KW-0687">Ribonucleoprotein</keyword>
<sequence>MEHIELKVSPRGKLTKGELNKARKEGKVPAQLYGKEISPVSIFIDREEFGSAARRITESMIIDLNLEGKKYPSLMKEIQKANISGDLLHIDFNLIERGHKIHVKVPLHLTGSAKGVREGGILEHAIHDIEVECDPDMLPEKIEVDITDLEANHALHLRDIAIPEGVKVLTNPETVIAIIKFARAEVEKVEAPEAAEAEAAAAAAQPAAEGAAETAEK</sequence>
<dbReference type="PANTHER" id="PTHR33284">
    <property type="entry name" value="RIBOSOMAL PROTEIN L25/GLN-TRNA SYNTHETASE, ANTI-CODON-BINDING DOMAIN-CONTAINING PROTEIN"/>
    <property type="match status" value="1"/>
</dbReference>
<evidence type="ECO:0000256" key="4">
    <source>
        <dbReference type="ARBA" id="ARBA00023274"/>
    </source>
</evidence>
<reference evidence="9" key="1">
    <citation type="submission" date="2017-02" db="EMBL/GenBank/DDBJ databases">
        <authorList>
            <person name="Regsiter A."/>
            <person name="William W."/>
        </authorList>
    </citation>
    <scope>NUCLEOTIDE SEQUENCE</scope>
    <source>
        <strain evidence="9">Bib</strain>
    </source>
</reference>
<dbReference type="AlphaFoldDB" id="A0A3P3XFV9"/>
<evidence type="ECO:0000256" key="2">
    <source>
        <dbReference type="ARBA" id="ARBA00022884"/>
    </source>
</evidence>
<dbReference type="InterPro" id="IPR020930">
    <property type="entry name" value="Ribosomal_uL5_bac-type"/>
</dbReference>
<dbReference type="Gene3D" id="2.170.120.20">
    <property type="entry name" value="Ribosomal protein L25, beta domain"/>
    <property type="match status" value="1"/>
</dbReference>
<dbReference type="GO" id="GO:0008097">
    <property type="term" value="F:5S rRNA binding"/>
    <property type="evidence" value="ECO:0007669"/>
    <property type="project" value="InterPro"/>
</dbReference>
<comment type="function">
    <text evidence="5">This is one of the proteins that binds to the 5S RNA in the ribosome where it forms part of the central protuberance.</text>
</comment>
<evidence type="ECO:0000259" key="7">
    <source>
        <dbReference type="Pfam" id="PF01386"/>
    </source>
</evidence>
<evidence type="ECO:0000256" key="5">
    <source>
        <dbReference type="HAMAP-Rule" id="MF_01334"/>
    </source>
</evidence>
<keyword evidence="2 5" id="KW-0694">RNA-binding</keyword>
<dbReference type="InterPro" id="IPR029751">
    <property type="entry name" value="Ribosomal_L25_dom"/>
</dbReference>
<organism evidence="9">
    <name type="scientific">uncultured spirochete</name>
    <dbReference type="NCBI Taxonomy" id="156406"/>
    <lineage>
        <taxon>Bacteria</taxon>
        <taxon>Pseudomonadati</taxon>
        <taxon>Spirochaetota</taxon>
        <taxon>Spirochaetia</taxon>
        <taxon>Spirochaetales</taxon>
        <taxon>environmental samples</taxon>
    </lineage>
</organism>
<comment type="subunit">
    <text evidence="5">Part of the 50S ribosomal subunit; part of the 5S rRNA/L5/L18/L25 subcomplex. Contacts the 5S rRNA. Binds to the 5S rRNA independently of L5 and L18.</text>
</comment>
<feature type="domain" description="Large ribosomal subunit protein bL25 beta" evidence="8">
    <location>
        <begin position="100"/>
        <end position="180"/>
    </location>
</feature>
<dbReference type="InterPro" id="IPR037121">
    <property type="entry name" value="Ribosomal_bL25_C"/>
</dbReference>
<keyword evidence="1 5" id="KW-0699">rRNA-binding</keyword>
<dbReference type="GO" id="GO:0003735">
    <property type="term" value="F:structural constituent of ribosome"/>
    <property type="evidence" value="ECO:0007669"/>
    <property type="project" value="InterPro"/>
</dbReference>
<evidence type="ECO:0000256" key="6">
    <source>
        <dbReference type="SAM" id="MobiDB-lite"/>
    </source>
</evidence>
<dbReference type="EMBL" id="FWDM01000003">
    <property type="protein sequence ID" value="SLM10065.1"/>
    <property type="molecule type" value="Genomic_DNA"/>
</dbReference>
<keyword evidence="3 5" id="KW-0689">Ribosomal protein</keyword>
<protein>
    <recommendedName>
        <fullName evidence="5">Large ribosomal subunit protein bL25</fullName>
    </recommendedName>
    <alternativeName>
        <fullName evidence="5">General stress protein CTC</fullName>
    </alternativeName>
</protein>
<dbReference type="InterPro" id="IPR011035">
    <property type="entry name" value="Ribosomal_bL25/Gln-tRNA_synth"/>
</dbReference>
<dbReference type="InterPro" id="IPR020056">
    <property type="entry name" value="Rbsml_bL25/Gln-tRNA_synth_N"/>
</dbReference>
<dbReference type="HAMAP" id="MF_01334">
    <property type="entry name" value="Ribosomal_bL25_CTC"/>
    <property type="match status" value="1"/>
</dbReference>
<comment type="similarity">
    <text evidence="5">Belongs to the bacterial ribosomal protein bL25 family. CTC subfamily.</text>
</comment>
<gene>
    <name evidence="5 9" type="primary">rplY</name>
    <name evidence="5" type="synonym">ctc</name>
    <name evidence="9" type="ORF">SPIROBIBN47_110026</name>
</gene>